<evidence type="ECO:0000313" key="1">
    <source>
        <dbReference type="EMBL" id="QJA53317.1"/>
    </source>
</evidence>
<proteinExistence type="predicted"/>
<organism evidence="1">
    <name type="scientific">viral metagenome</name>
    <dbReference type="NCBI Taxonomy" id="1070528"/>
    <lineage>
        <taxon>unclassified sequences</taxon>
        <taxon>metagenomes</taxon>
        <taxon>organismal metagenomes</taxon>
    </lineage>
</organism>
<protein>
    <submittedName>
        <fullName evidence="1">Uncharacterized protein</fullName>
    </submittedName>
</protein>
<gene>
    <name evidence="1" type="ORF">TM448A03398_0005</name>
</gene>
<dbReference type="EMBL" id="MT144412">
    <property type="protein sequence ID" value="QJA53317.1"/>
    <property type="molecule type" value="Genomic_DNA"/>
</dbReference>
<name>A0A6H2A170_9ZZZZ</name>
<reference evidence="1" key="1">
    <citation type="submission" date="2020-03" db="EMBL/GenBank/DDBJ databases">
        <title>The deep terrestrial virosphere.</title>
        <authorList>
            <person name="Holmfeldt K."/>
            <person name="Nilsson E."/>
            <person name="Simone D."/>
            <person name="Lopez-Fernandez M."/>
            <person name="Wu X."/>
            <person name="de Brujin I."/>
            <person name="Lundin D."/>
            <person name="Andersson A."/>
            <person name="Bertilsson S."/>
            <person name="Dopson M."/>
        </authorList>
    </citation>
    <scope>NUCLEOTIDE SEQUENCE</scope>
    <source>
        <strain evidence="1">TM448A03398</strain>
    </source>
</reference>
<sequence length="228" mass="26559">MQKNDRDIIEQLYDPKTKKMTWREFIKGKMSPYMKKYGSHGAAMRQIAKEWKEYKSQAERALDPGWNAGRKNTLWNRVSKYDRGNETVRSHTRRTYDPAPRRWMSAMIAGIRKSSDVRDPEQIVRNIWKRLPASKQAQIVKQDAAGTPFRYDLPLPDDHPTRCPAGTVRVVDPFNLAEVQVNVSPHHFKALDNTRMFEHMKRNDGTIALVKRCKSSKGNCNIFIDKEK</sequence>
<accession>A0A6H2A170</accession>
<dbReference type="AlphaFoldDB" id="A0A6H2A170"/>